<feature type="region of interest" description="Disordered" evidence="1">
    <location>
        <begin position="414"/>
        <end position="465"/>
    </location>
</feature>
<evidence type="ECO:0000256" key="1">
    <source>
        <dbReference type="SAM" id="MobiDB-lite"/>
    </source>
</evidence>
<feature type="compositionally biased region" description="Basic and acidic residues" evidence="1">
    <location>
        <begin position="129"/>
        <end position="139"/>
    </location>
</feature>
<evidence type="ECO:0000313" key="2">
    <source>
        <dbReference type="Proteomes" id="UP000887574"/>
    </source>
</evidence>
<organism evidence="2 3">
    <name type="scientific">Ditylenchus dipsaci</name>
    <dbReference type="NCBI Taxonomy" id="166011"/>
    <lineage>
        <taxon>Eukaryota</taxon>
        <taxon>Metazoa</taxon>
        <taxon>Ecdysozoa</taxon>
        <taxon>Nematoda</taxon>
        <taxon>Chromadorea</taxon>
        <taxon>Rhabditida</taxon>
        <taxon>Tylenchina</taxon>
        <taxon>Tylenchomorpha</taxon>
        <taxon>Sphaerularioidea</taxon>
        <taxon>Anguinidae</taxon>
        <taxon>Anguininae</taxon>
        <taxon>Ditylenchus</taxon>
    </lineage>
</organism>
<accession>A0A915D7L1</accession>
<feature type="compositionally biased region" description="Basic and acidic residues" evidence="1">
    <location>
        <begin position="733"/>
        <end position="757"/>
    </location>
</feature>
<feature type="region of interest" description="Disordered" evidence="1">
    <location>
        <begin position="287"/>
        <end position="332"/>
    </location>
</feature>
<reference evidence="3" key="1">
    <citation type="submission" date="2022-11" db="UniProtKB">
        <authorList>
            <consortium name="WormBaseParasite"/>
        </authorList>
    </citation>
    <scope>IDENTIFICATION</scope>
</reference>
<feature type="compositionally biased region" description="Polar residues" evidence="1">
    <location>
        <begin position="158"/>
        <end position="178"/>
    </location>
</feature>
<evidence type="ECO:0000313" key="3">
    <source>
        <dbReference type="WBParaSite" id="jg16886"/>
    </source>
</evidence>
<feature type="compositionally biased region" description="Basic residues" evidence="1">
    <location>
        <begin position="707"/>
        <end position="717"/>
    </location>
</feature>
<proteinExistence type="predicted"/>
<keyword evidence="2" id="KW-1185">Reference proteome</keyword>
<sequence length="1111" mass="122480">MPSHSRTEVIREGAGGGTASPQPGCTTPTNSQGAPNSHSSPRPTPSILRGSSAVRRFADKEAPSPGPIASSGLDNSMTPSSFATTMAGTSGNVGPSSSSGDENSCGRQDDSPRKRQRKQQFDNSQQDKLMMEVHADPRLDQLSAENPTGWKTADGTLPGSSTQPSTVKLTGYQSSGELSTGMALSGSTDHLTRGKPRRRGRPRSINNRLDSMLPSSNLSSFSCTLNNNDTSNNMTTSSNSQPLTQTSTSMLSFNQPQGQQTAAATGAAAANSLLATRSSSWVDVDSMLQVDSGNKRPRKYKKRAPEMNPETGEPIKKQRKKGSGRKSKKDLLTMESNVKSVYSSFDSSMPRVSMLQFAAAIHNQQIQAQQNASTSLSGTVQKETKQPQNLSVSIFSQLGLDERGVVSTLCKFKSHRGAPTTPSAGLATEKETVKEPSRQSSIVEEEDGPTTSTKSGDSKTKKSSATRLNNSLDLRKFANYYDELSTFIETCKPLSRHSIRRPIPINRTSSNNHSKNSELRCEVFESFEEFKNAQECLRLLPMACSYFQNSKKLLNSLRSNLLSYSLFQQANSHISSMPTCAKVDPSSVKPISELKIVSNSDNLQKFANNFSSPLKREHNPNVLGAETELLLEMDVSTAVEGLMDAVECETFGVPSTSSSATNCEPDLCDDTSAELDSSITLSSLLQKLPQHYHSIVSSTSSPPKLRSGSKKLGRRKHESISLPSHEFPQVLSDEQHKKGKKSEEEKDGPAKKFTDNKRAGVLLQTLRESNENSQKRYRSLKKIAMKLLSRLEPLRYQEVFSNADCQRKHDLETSFLMDLPKYKPSFQPVLAYNPARSITLRPTKQLMEKLFKGKHPYCKQSQSVASSINTQDNSSTKLKSAAVDRMREKEASYMVLEELNEIEENTTHIAHFSMDRLQRKYSSHHTDFSNNISGLAKISSFGGSSDALSDIKDCVHIDRSLKRTVPIYGSTDMQRNYIEERCRETHELMATALTLAHSSHHHNPTTNDDYEETGSFSGSLLDIHDDSNPIAVKKTMQHLAGHTAMDSRNGKENSLNIYPCDPPVQRFKLQANKLSLLPKSSRKVACLGHCSTFMYKKAFKRNSTYQLFTLF</sequence>
<feature type="compositionally biased region" description="Polar residues" evidence="1">
    <location>
        <begin position="19"/>
        <end position="41"/>
    </location>
</feature>
<feature type="compositionally biased region" description="Polar residues" evidence="1">
    <location>
        <begin position="72"/>
        <end position="106"/>
    </location>
</feature>
<feature type="compositionally biased region" description="Basic and acidic residues" evidence="1">
    <location>
        <begin position="1"/>
        <end position="11"/>
    </location>
</feature>
<name>A0A915D7L1_9BILA</name>
<feature type="region of interest" description="Disordered" evidence="1">
    <location>
        <begin position="694"/>
        <end position="757"/>
    </location>
</feature>
<feature type="region of interest" description="Disordered" evidence="1">
    <location>
        <begin position="1"/>
        <end position="246"/>
    </location>
</feature>
<dbReference type="Proteomes" id="UP000887574">
    <property type="component" value="Unplaced"/>
</dbReference>
<dbReference type="WBParaSite" id="jg16886">
    <property type="protein sequence ID" value="jg16886"/>
    <property type="gene ID" value="jg16886"/>
</dbReference>
<dbReference type="AlphaFoldDB" id="A0A915D7L1"/>
<protein>
    <submittedName>
        <fullName evidence="3">Uncharacterized protein</fullName>
    </submittedName>
</protein>
<feature type="compositionally biased region" description="Basic and acidic residues" evidence="1">
    <location>
        <begin position="428"/>
        <end position="437"/>
    </location>
</feature>
<feature type="compositionally biased region" description="Low complexity" evidence="1">
    <location>
        <begin position="209"/>
        <end position="240"/>
    </location>
</feature>
<feature type="compositionally biased region" description="Basic residues" evidence="1">
    <location>
        <begin position="317"/>
        <end position="328"/>
    </location>
</feature>
<feature type="compositionally biased region" description="Basic residues" evidence="1">
    <location>
        <begin position="193"/>
        <end position="202"/>
    </location>
</feature>